<organism evidence="2 3">
    <name type="scientific">Croceicoccus marinus</name>
    <dbReference type="NCBI Taxonomy" id="450378"/>
    <lineage>
        <taxon>Bacteria</taxon>
        <taxon>Pseudomonadati</taxon>
        <taxon>Pseudomonadota</taxon>
        <taxon>Alphaproteobacteria</taxon>
        <taxon>Sphingomonadales</taxon>
        <taxon>Erythrobacteraceae</taxon>
        <taxon>Croceicoccus</taxon>
    </lineage>
</organism>
<dbReference type="SUPFAM" id="SSF52980">
    <property type="entry name" value="Restriction endonuclease-like"/>
    <property type="match status" value="1"/>
</dbReference>
<keyword evidence="2" id="KW-0255">Endonuclease</keyword>
<dbReference type="AlphaFoldDB" id="A0A7G6VZK2"/>
<evidence type="ECO:0000313" key="3">
    <source>
        <dbReference type="Proteomes" id="UP000515297"/>
    </source>
</evidence>
<dbReference type="GO" id="GO:0009036">
    <property type="term" value="F:type II site-specific deoxyribonuclease activity"/>
    <property type="evidence" value="ECO:0007669"/>
    <property type="project" value="InterPro"/>
</dbReference>
<dbReference type="InterPro" id="IPR038365">
    <property type="entry name" value="EcoRII_C_sf"/>
</dbReference>
<keyword evidence="2" id="KW-0540">Nuclease</keyword>
<dbReference type="Proteomes" id="UP000515297">
    <property type="component" value="Plasmid plas1"/>
</dbReference>
<geneLocation type="plasmid" evidence="2 3">
    <name>plas1</name>
</geneLocation>
<dbReference type="Gene3D" id="3.40.91.80">
    <property type="match status" value="1"/>
</dbReference>
<keyword evidence="2" id="KW-0614">Plasmid</keyword>
<reference evidence="2 3" key="1">
    <citation type="submission" date="2020-08" db="EMBL/GenBank/DDBJ databases">
        <authorList>
            <person name="Liu G."/>
            <person name="Sun C."/>
        </authorList>
    </citation>
    <scope>NUCLEOTIDE SEQUENCE [LARGE SCALE GENOMIC DNA]</scope>
    <source>
        <strain evidence="2 3">OT19</strain>
        <plasmid evidence="2 3">plas1</plasmid>
    </source>
</reference>
<dbReference type="RefSeq" id="WP_185885912.1">
    <property type="nucleotide sequence ID" value="NZ_CP060053.1"/>
</dbReference>
<evidence type="ECO:0000259" key="1">
    <source>
        <dbReference type="Pfam" id="PF09019"/>
    </source>
</evidence>
<sequence>MKRGQLSDYFEGVVVKRLSAVETSPETSNQHEFNGAAALRQLLGADDRKNIPARFVWLGQEQEAITVEDTVSWYDARRNHPTRTEYRLYYPSNEITMMMREGDVFFLALCSDGSAMVIVVPVGSTIQNQLLWLFGLEDQPEFNFAFQGVDPAASTELDFAARYILDELGIEPEEPESGLLDDLIEPFGLVFPTTRIFSDLARSSLPEISAQDDPDAALLAWMEREEQLFRRLERRIVEDRISGGFRAEDGADVDGFLAFSLSVQNRRKSRAGQALENHMEAMFDALGIRFARGARTENNNKPDFLFPGAAEYHEPDFPSERLMMLGAKSTLKDRWRQVLSEAERIEHKHLLTLEPGISENQTDEMLAKHLQLVIPRGLHSTYRLTQQAWLMSVADFIPIVRARQGA</sequence>
<evidence type="ECO:0000313" key="2">
    <source>
        <dbReference type="EMBL" id="QNE07167.1"/>
    </source>
</evidence>
<dbReference type="REBASE" id="439542">
    <property type="entry name" value="CmaOT19ORF19330P"/>
</dbReference>
<proteinExistence type="predicted"/>
<dbReference type="GO" id="GO:0009307">
    <property type="term" value="P:DNA restriction-modification system"/>
    <property type="evidence" value="ECO:0007669"/>
    <property type="project" value="InterPro"/>
</dbReference>
<dbReference type="GO" id="GO:0003677">
    <property type="term" value="F:DNA binding"/>
    <property type="evidence" value="ECO:0007669"/>
    <property type="project" value="InterPro"/>
</dbReference>
<dbReference type="InterPro" id="IPR015109">
    <property type="entry name" value="Restrct_endonuc_II_EcoRII_C"/>
</dbReference>
<gene>
    <name evidence="2" type="ORF">H4O24_19340</name>
</gene>
<dbReference type="InterPro" id="IPR011335">
    <property type="entry name" value="Restrct_endonuc-II-like"/>
</dbReference>
<accession>A0A7G6VZK2</accession>
<feature type="domain" description="Restriction endonuclease type II EcoRII C-terminal" evidence="1">
    <location>
        <begin position="229"/>
        <end position="397"/>
    </location>
</feature>
<dbReference type="Pfam" id="PF09019">
    <property type="entry name" value="EcoRII-C"/>
    <property type="match status" value="1"/>
</dbReference>
<dbReference type="EMBL" id="CP060053">
    <property type="protein sequence ID" value="QNE07167.1"/>
    <property type="molecule type" value="Genomic_DNA"/>
</dbReference>
<protein>
    <submittedName>
        <fullName evidence="2">Restriction endonuclease</fullName>
    </submittedName>
</protein>
<keyword evidence="2" id="KW-0378">Hydrolase</keyword>
<name>A0A7G6VZK2_9SPHN</name>